<dbReference type="Pfam" id="PF00225">
    <property type="entry name" value="Kinesin"/>
    <property type="match status" value="1"/>
</dbReference>
<dbReference type="Gene3D" id="3.40.850.10">
    <property type="entry name" value="Kinesin motor domain"/>
    <property type="match status" value="1"/>
</dbReference>
<keyword evidence="5 8" id="KW-0175">Coiled coil</keyword>
<gene>
    <name evidence="11" type="primary">LOC110724715</name>
</gene>
<feature type="binding site" evidence="7">
    <location>
        <begin position="110"/>
        <end position="117"/>
    </location>
    <ligand>
        <name>ATP</name>
        <dbReference type="ChEBI" id="CHEBI:30616"/>
    </ligand>
</feature>
<keyword evidence="3 7" id="KW-0547">Nucleotide-binding</keyword>
<keyword evidence="2" id="KW-0493">Microtubule</keyword>
<reference evidence="11" key="1">
    <citation type="journal article" date="2017" name="Nature">
        <title>The genome of Chenopodium quinoa.</title>
        <authorList>
            <person name="Jarvis D.E."/>
            <person name="Ho Y.S."/>
            <person name="Lightfoot D.J."/>
            <person name="Schmoeckel S.M."/>
            <person name="Li B."/>
            <person name="Borm T.J.A."/>
            <person name="Ohyanagi H."/>
            <person name="Mineta K."/>
            <person name="Michell C.T."/>
            <person name="Saber N."/>
            <person name="Kharbatia N.M."/>
            <person name="Rupper R.R."/>
            <person name="Sharp A.R."/>
            <person name="Dally N."/>
            <person name="Boughton B.A."/>
            <person name="Woo Y.H."/>
            <person name="Gao G."/>
            <person name="Schijlen E.G.W.M."/>
            <person name="Guo X."/>
            <person name="Momin A.A."/>
            <person name="Negrao S."/>
            <person name="Al-Babili S."/>
            <person name="Gehring C."/>
            <person name="Roessner U."/>
            <person name="Jung C."/>
            <person name="Murphy K."/>
            <person name="Arold S.T."/>
            <person name="Gojobori T."/>
            <person name="van der Linden C.G."/>
            <person name="van Loo E.N."/>
            <person name="Jellen E.N."/>
            <person name="Maughan P.J."/>
            <person name="Tester M."/>
        </authorList>
    </citation>
    <scope>NUCLEOTIDE SEQUENCE [LARGE SCALE GENOMIC DNA]</scope>
    <source>
        <strain evidence="11">cv. PI 614886</strain>
    </source>
</reference>
<feature type="coiled-coil region" evidence="8">
    <location>
        <begin position="354"/>
        <end position="425"/>
    </location>
</feature>
<dbReference type="PANTHER" id="PTHR47968">
    <property type="entry name" value="CENTROMERE PROTEIN E"/>
    <property type="match status" value="1"/>
</dbReference>
<dbReference type="GO" id="GO:0005524">
    <property type="term" value="F:ATP binding"/>
    <property type="evidence" value="ECO:0007669"/>
    <property type="project" value="UniProtKB-UniRule"/>
</dbReference>
<dbReference type="SMART" id="SM00129">
    <property type="entry name" value="KISc"/>
    <property type="match status" value="1"/>
</dbReference>
<reference evidence="11" key="2">
    <citation type="submission" date="2021-03" db="UniProtKB">
        <authorList>
            <consortium name="EnsemblPlants"/>
        </authorList>
    </citation>
    <scope>IDENTIFICATION</scope>
</reference>
<evidence type="ECO:0000256" key="2">
    <source>
        <dbReference type="ARBA" id="ARBA00022701"/>
    </source>
</evidence>
<dbReference type="CDD" id="cd01374">
    <property type="entry name" value="KISc_CENP_E"/>
    <property type="match status" value="1"/>
</dbReference>
<organism evidence="11 12">
    <name type="scientific">Chenopodium quinoa</name>
    <name type="common">Quinoa</name>
    <dbReference type="NCBI Taxonomy" id="63459"/>
    <lineage>
        <taxon>Eukaryota</taxon>
        <taxon>Viridiplantae</taxon>
        <taxon>Streptophyta</taxon>
        <taxon>Embryophyta</taxon>
        <taxon>Tracheophyta</taxon>
        <taxon>Spermatophyta</taxon>
        <taxon>Magnoliopsida</taxon>
        <taxon>eudicotyledons</taxon>
        <taxon>Gunneridae</taxon>
        <taxon>Pentapetalae</taxon>
        <taxon>Caryophyllales</taxon>
        <taxon>Chenopodiaceae</taxon>
        <taxon>Chenopodioideae</taxon>
        <taxon>Atripliceae</taxon>
        <taxon>Chenopodium</taxon>
    </lineage>
</organism>
<dbReference type="GO" id="GO:0003777">
    <property type="term" value="F:microtubule motor activity"/>
    <property type="evidence" value="ECO:0007669"/>
    <property type="project" value="InterPro"/>
</dbReference>
<dbReference type="InterPro" id="IPR027417">
    <property type="entry name" value="P-loop_NTPase"/>
</dbReference>
<dbReference type="GO" id="GO:0007018">
    <property type="term" value="P:microtubule-based movement"/>
    <property type="evidence" value="ECO:0007669"/>
    <property type="project" value="InterPro"/>
</dbReference>
<dbReference type="InterPro" id="IPR001752">
    <property type="entry name" value="Kinesin_motor_dom"/>
</dbReference>
<evidence type="ECO:0000256" key="3">
    <source>
        <dbReference type="ARBA" id="ARBA00022741"/>
    </source>
</evidence>
<dbReference type="SUPFAM" id="SSF52540">
    <property type="entry name" value="P-loop containing nucleoside triphosphate hydrolases"/>
    <property type="match status" value="1"/>
</dbReference>
<evidence type="ECO:0000313" key="12">
    <source>
        <dbReference type="Proteomes" id="UP000596660"/>
    </source>
</evidence>
<dbReference type="GO" id="GO:0008017">
    <property type="term" value="F:microtubule binding"/>
    <property type="evidence" value="ECO:0007669"/>
    <property type="project" value="InterPro"/>
</dbReference>
<feature type="compositionally biased region" description="Basic and acidic residues" evidence="9">
    <location>
        <begin position="823"/>
        <end position="843"/>
    </location>
</feature>
<keyword evidence="12" id="KW-1185">Reference proteome</keyword>
<dbReference type="EnsemblPlants" id="AUR62014424-RA">
    <property type="protein sequence ID" value="AUR62014424-RA:cds"/>
    <property type="gene ID" value="AUR62014424"/>
</dbReference>
<dbReference type="InterPro" id="IPR027640">
    <property type="entry name" value="Kinesin-like_fam"/>
</dbReference>
<feature type="region of interest" description="Disordered" evidence="9">
    <location>
        <begin position="799"/>
        <end position="844"/>
    </location>
</feature>
<sequence length="1051" mass="119272">MVAGGDQDLQQWNAQGFDNARHEKIFVSVRLRPLNEKEIQSNDFADWESINSTTILFKNGLGERSMNPNAYNFDRVFGHNDSTRKVYEEAAREIALSVLNGINSSVFAYGQTSSGKTFTMNGITHYAVADIYDYIEQQKEREFVLKFSAIEIYNELVRDLLSTDTNPLRLLDDPERGTVVEKLTEETLQDKSHLLELIAVCEAQRQTGETSLNEASSRSHQILRLTIESSARRFGGGNSSILAANVNFVDLAGSERTSQTLATGARLKEGSHINRSLLTLGKVIRTLSKGKNGHIPYRDSKLTRILQNSLGGNARTAIICTMSPAHSHLEQSRNTLLFASCAKEVSTNAQVNVVMSDKALVKQLRKELAKLESDLKNMPMVSSKGDVAAALREKEIQIEKMDKEIKELSRQRDLAQTKVEELLQSTKKEVSKPQDDEYDHHRIDSRDKLSWFDDTSEISDGSDYRRLDADLATSESFQYLDQQGNFDLSTQRSDLLENIDLLPNEPSLQPLDDTILDFTPDDLSLRWGEMGSSGNIRRRIDEDDEDNCKEVRCIEVEERSIGKKTEASDAVMNSPREKEIQEEDILKDVHEREYTISDDETDSEEEKENENEKDRFNVKEKKYALSAGKNEDNETPYSAAEYKAPMTEKNEERESHHCDSEHDQLVKRIKELQRTIDMLVNHNPLGNFSPCSIDSERLSNKGSSFSRSRSCKAILTSNPASSITFDKVVLHSRDLSFAGFGEEMSSERPKGLPWGSDHIPTGNGKPTRFGLPIPSIRNAIMNEMEQEVKNSDVSDASSFYSSAVETNGNAEHESSKQMGYEMDGNKVEEENESKDSESSESARDVASYVMRVRDSMSEGAMSTVQSPSNWFEEFESLRLKIIELWHACHIPLVHRTYFYLLFKGDTSDKIYLEVELRRLSFIKNRFDQGQKIVVDGEVSTPSSSMRALNQEREMLMRQMYKKIPVQERESIFEKWGITMNSKQRRLQLARCLWTDTKDMQHIRESATLVAKLVGFVDEGQVPKEMFVGPSIATKSINRRSYSWKSSMSRVS</sequence>
<dbReference type="Gramene" id="AUR62014424-RA">
    <property type="protein sequence ID" value="AUR62014424-RA:cds"/>
    <property type="gene ID" value="AUR62014424"/>
</dbReference>
<dbReference type="SMR" id="A0A803LKC7"/>
<dbReference type="RefSeq" id="XP_021759857.1">
    <property type="nucleotide sequence ID" value="XM_021904165.1"/>
</dbReference>
<keyword evidence="4 7" id="KW-0067">ATP-binding</keyword>
<dbReference type="Pfam" id="PF11995">
    <property type="entry name" value="DUF3490"/>
    <property type="match status" value="1"/>
</dbReference>
<protein>
    <recommendedName>
        <fullName evidence="10">Kinesin motor domain-containing protein</fullName>
    </recommendedName>
</protein>
<evidence type="ECO:0000256" key="1">
    <source>
        <dbReference type="ARBA" id="ARBA00007310"/>
    </source>
</evidence>
<feature type="region of interest" description="Disordered" evidence="9">
    <location>
        <begin position="742"/>
        <end position="769"/>
    </location>
</feature>
<dbReference type="GO" id="GO:0005874">
    <property type="term" value="C:microtubule"/>
    <property type="evidence" value="ECO:0007669"/>
    <property type="project" value="UniProtKB-KW"/>
</dbReference>
<dbReference type="KEGG" id="cqi:110724715"/>
<dbReference type="PROSITE" id="PS50067">
    <property type="entry name" value="KINESIN_MOTOR_2"/>
    <property type="match status" value="1"/>
</dbReference>
<evidence type="ECO:0000256" key="5">
    <source>
        <dbReference type="ARBA" id="ARBA00023054"/>
    </source>
</evidence>
<evidence type="ECO:0000256" key="7">
    <source>
        <dbReference type="PROSITE-ProRule" id="PRU00283"/>
    </source>
</evidence>
<evidence type="ECO:0000256" key="9">
    <source>
        <dbReference type="SAM" id="MobiDB-lite"/>
    </source>
</evidence>
<evidence type="ECO:0000256" key="4">
    <source>
        <dbReference type="ARBA" id="ARBA00022840"/>
    </source>
</evidence>
<dbReference type="OrthoDB" id="3176171at2759"/>
<evidence type="ECO:0000259" key="10">
    <source>
        <dbReference type="PROSITE" id="PS50067"/>
    </source>
</evidence>
<accession>A0A803LKC7</accession>
<proteinExistence type="inferred from homology"/>
<dbReference type="InterPro" id="IPR021881">
    <property type="entry name" value="NACK_C"/>
</dbReference>
<feature type="compositionally biased region" description="Acidic residues" evidence="9">
    <location>
        <begin position="596"/>
        <end position="609"/>
    </location>
</feature>
<comment type="similarity">
    <text evidence="1">Belongs to the TRAFAC class myosin-kinesin ATPase superfamily. Kinesin family. KIN-7 subfamily.</text>
</comment>
<keyword evidence="6 7" id="KW-0505">Motor protein</keyword>
<dbReference type="GeneID" id="110724715"/>
<evidence type="ECO:0000256" key="8">
    <source>
        <dbReference type="SAM" id="Coils"/>
    </source>
</evidence>
<feature type="region of interest" description="Disordered" evidence="9">
    <location>
        <begin position="587"/>
        <end position="618"/>
    </location>
</feature>
<name>A0A803LKC7_CHEQI</name>
<feature type="domain" description="Kinesin motor" evidence="10">
    <location>
        <begin position="24"/>
        <end position="345"/>
    </location>
</feature>
<dbReference type="Proteomes" id="UP000596660">
    <property type="component" value="Unplaced"/>
</dbReference>
<dbReference type="InterPro" id="IPR036961">
    <property type="entry name" value="Kinesin_motor_dom_sf"/>
</dbReference>
<dbReference type="PANTHER" id="PTHR47968:SF18">
    <property type="entry name" value="KINESIN-LIKE PROTEIN KIN-7F"/>
    <property type="match status" value="1"/>
</dbReference>
<dbReference type="PRINTS" id="PR00380">
    <property type="entry name" value="KINESINHEAVY"/>
</dbReference>
<evidence type="ECO:0000256" key="6">
    <source>
        <dbReference type="ARBA" id="ARBA00023175"/>
    </source>
</evidence>
<dbReference type="AlphaFoldDB" id="A0A803LKC7"/>
<evidence type="ECO:0000313" key="11">
    <source>
        <dbReference type="EnsemblPlants" id="AUR62014424-RA:cds"/>
    </source>
</evidence>
<dbReference type="FunFam" id="3.40.850.10:FF:000016">
    <property type="entry name" value="Kinesin-like protein"/>
    <property type="match status" value="1"/>
</dbReference>